<dbReference type="EMBL" id="AP014936">
    <property type="protein sequence ID" value="BAU48853.1"/>
    <property type="molecule type" value="Genomic_DNA"/>
</dbReference>
<keyword evidence="3" id="KW-1185">Reference proteome</keyword>
<dbReference type="Proteomes" id="UP000218899">
    <property type="component" value="Chromosome"/>
</dbReference>
<evidence type="ECO:0000313" key="2">
    <source>
        <dbReference type="EMBL" id="BAU48853.1"/>
    </source>
</evidence>
<dbReference type="RefSeq" id="WP_148665454.1">
    <property type="nucleotide sequence ID" value="NZ_AP014936.1"/>
</dbReference>
<reference evidence="2 3" key="1">
    <citation type="submission" date="2015-08" db="EMBL/GenBank/DDBJ databases">
        <title>Complete genome sequence of Sulfurifustis variabilis.</title>
        <authorList>
            <person name="Miura A."/>
            <person name="Kojima H."/>
            <person name="Fukui M."/>
        </authorList>
    </citation>
    <scope>NUCLEOTIDE SEQUENCE [LARGE SCALE GENOMIC DNA]</scope>
    <source>
        <strain evidence="3">skN76</strain>
    </source>
</reference>
<name>A0A1B4V5N5_9GAMM</name>
<protein>
    <submittedName>
        <fullName evidence="2">Uncharacterized protein</fullName>
    </submittedName>
</protein>
<dbReference type="AlphaFoldDB" id="A0A1B4V5N5"/>
<gene>
    <name evidence="2" type="ORF">SVA_2303</name>
</gene>
<organism evidence="2 3">
    <name type="scientific">Sulfurifustis variabilis</name>
    <dbReference type="NCBI Taxonomy" id="1675686"/>
    <lineage>
        <taxon>Bacteria</taxon>
        <taxon>Pseudomonadati</taxon>
        <taxon>Pseudomonadota</taxon>
        <taxon>Gammaproteobacteria</taxon>
        <taxon>Acidiferrobacterales</taxon>
        <taxon>Acidiferrobacteraceae</taxon>
        <taxon>Sulfurifustis</taxon>
    </lineage>
</organism>
<sequence length="61" mass="6534">MRLRTTTMGAVMGAAVAILAFSGCEREGPAERAGERIDRGVEKAGDSLERAGDRAQDRVDR</sequence>
<dbReference type="PROSITE" id="PS51257">
    <property type="entry name" value="PROKAR_LIPOPROTEIN"/>
    <property type="match status" value="1"/>
</dbReference>
<proteinExistence type="predicted"/>
<accession>A0A1B4V5N5</accession>
<feature type="region of interest" description="Disordered" evidence="1">
    <location>
        <begin position="26"/>
        <end position="61"/>
    </location>
</feature>
<dbReference type="KEGG" id="sva:SVA_2303"/>
<evidence type="ECO:0000256" key="1">
    <source>
        <dbReference type="SAM" id="MobiDB-lite"/>
    </source>
</evidence>
<evidence type="ECO:0000313" key="3">
    <source>
        <dbReference type="Proteomes" id="UP000218899"/>
    </source>
</evidence>